<dbReference type="Proteomes" id="UP000076858">
    <property type="component" value="Unassembled WGS sequence"/>
</dbReference>
<reference evidence="2 3" key="1">
    <citation type="submission" date="2016-03" db="EMBL/GenBank/DDBJ databases">
        <title>EvidentialGene: Evidence-directed Construction of Genes on Genomes.</title>
        <authorList>
            <person name="Gilbert D.G."/>
            <person name="Choi J.-H."/>
            <person name="Mockaitis K."/>
            <person name="Colbourne J."/>
            <person name="Pfrender M."/>
        </authorList>
    </citation>
    <scope>NUCLEOTIDE SEQUENCE [LARGE SCALE GENOMIC DNA]</scope>
    <source>
        <strain evidence="2 3">Xinb3</strain>
        <tissue evidence="2">Complete organism</tissue>
    </source>
</reference>
<protein>
    <submittedName>
        <fullName evidence="2">Uncharacterized protein</fullName>
    </submittedName>
</protein>
<evidence type="ECO:0000256" key="1">
    <source>
        <dbReference type="SAM" id="MobiDB-lite"/>
    </source>
</evidence>
<dbReference type="STRING" id="35525.A0A164NR33"/>
<dbReference type="EMBL" id="LRGB01002841">
    <property type="protein sequence ID" value="KZS06167.1"/>
    <property type="molecule type" value="Genomic_DNA"/>
</dbReference>
<organism evidence="2 3">
    <name type="scientific">Daphnia magna</name>
    <dbReference type="NCBI Taxonomy" id="35525"/>
    <lineage>
        <taxon>Eukaryota</taxon>
        <taxon>Metazoa</taxon>
        <taxon>Ecdysozoa</taxon>
        <taxon>Arthropoda</taxon>
        <taxon>Crustacea</taxon>
        <taxon>Branchiopoda</taxon>
        <taxon>Diplostraca</taxon>
        <taxon>Cladocera</taxon>
        <taxon>Anomopoda</taxon>
        <taxon>Daphniidae</taxon>
        <taxon>Daphnia</taxon>
    </lineage>
</organism>
<proteinExistence type="predicted"/>
<sequence length="355" mass="40944">MLHTSLGSLSSSGERANEIIKIRKVLGIGNDIVSPVHLQTLMNQYDKSRHLLKPEDLNAHDKMNYGSAERLCQPHVSQLFEHVEGSEATQFYLRLMYYSASSYLDKNLSPLERVYRMWFASIWQGQGNSTSPTDCETLDESDDSHYHQAEDDLSREYKQDDWEEIDTEEFDTLEAVMNGTFRDVSKTHPIHDNIINTAFAILVRPDGQTQIVSKQTVCWFLEGVMWKNSRDLEKTPLTTGHWTVFDTTGGKDYLLGQALALVEIDGKNNHYVNEWKVGDKKEIRALCQWYNMKRENGILTGKLTRTFMFSNGYYSCKYYTCTCPIPQFVRPADEQCLVFDAEVVSQLSRFCKFKE</sequence>
<dbReference type="OrthoDB" id="6348552at2759"/>
<evidence type="ECO:0000313" key="2">
    <source>
        <dbReference type="EMBL" id="KZS06167.1"/>
    </source>
</evidence>
<accession>A0A164NR33</accession>
<feature type="region of interest" description="Disordered" evidence="1">
    <location>
        <begin position="126"/>
        <end position="153"/>
    </location>
</feature>
<name>A0A164NR33_9CRUS</name>
<keyword evidence="3" id="KW-1185">Reference proteome</keyword>
<feature type="compositionally biased region" description="Basic and acidic residues" evidence="1">
    <location>
        <begin position="143"/>
        <end position="153"/>
    </location>
</feature>
<dbReference type="AlphaFoldDB" id="A0A164NR33"/>
<gene>
    <name evidence="2" type="ORF">APZ42_030460</name>
</gene>
<comment type="caution">
    <text evidence="2">The sequence shown here is derived from an EMBL/GenBank/DDBJ whole genome shotgun (WGS) entry which is preliminary data.</text>
</comment>
<evidence type="ECO:0000313" key="3">
    <source>
        <dbReference type="Proteomes" id="UP000076858"/>
    </source>
</evidence>